<dbReference type="PANTHER" id="PTHR30443:SF2">
    <property type="entry name" value="PHOSPHOETHANOLAMINE TRANSFERASE EPTC"/>
    <property type="match status" value="1"/>
</dbReference>
<dbReference type="SUPFAM" id="SSF53649">
    <property type="entry name" value="Alkaline phosphatase-like"/>
    <property type="match status" value="1"/>
</dbReference>
<evidence type="ECO:0000256" key="1">
    <source>
        <dbReference type="ARBA" id="ARBA00004651"/>
    </source>
</evidence>
<keyword evidence="6 7" id="KW-0472">Membrane</keyword>
<feature type="transmembrane region" description="Helical" evidence="7">
    <location>
        <begin position="114"/>
        <end position="135"/>
    </location>
</feature>
<dbReference type="eggNOG" id="COG2194">
    <property type="taxonomic scope" value="Bacteria"/>
</dbReference>
<dbReference type="HOGENOM" id="CLU_018534_3_1_7"/>
<feature type="transmembrane region" description="Helical" evidence="7">
    <location>
        <begin position="67"/>
        <end position="86"/>
    </location>
</feature>
<evidence type="ECO:0000313" key="9">
    <source>
        <dbReference type="EMBL" id="CBY83728.1"/>
    </source>
</evidence>
<dbReference type="AlphaFoldDB" id="E7ABM3"/>
<dbReference type="OrthoDB" id="9786870at2"/>
<dbReference type="InterPro" id="IPR040423">
    <property type="entry name" value="PEA_transferase"/>
</dbReference>
<evidence type="ECO:0000256" key="3">
    <source>
        <dbReference type="ARBA" id="ARBA00022679"/>
    </source>
</evidence>
<evidence type="ECO:0000256" key="6">
    <source>
        <dbReference type="ARBA" id="ARBA00023136"/>
    </source>
</evidence>
<keyword evidence="4 7" id="KW-0812">Transmembrane</keyword>
<sequence>MVLDRRFWLMWLAPIVASFFSVDVQVWEGMFWHVLKVAFYSLLVFYVFYFLVEWIRFPKLVQFLKNTMLILSLSLNFIDFFASYYFHMGFTPSLVGTLLATNIRESREFLQSMVFPHMGFVLGYLAACAGFLYLVRFELILSIKQSLQTFLVLFVAFWAHNIGAFYLQKRHSFLINPNIPTRVIPVVKEIYAIVFHLKEYAQSKEIYSSLKKPYPKDYVHVDADSVSNVVLIVGESASRNFMGVYGYGVPNTPFLSALARDDAQNLFVFRDVISAFANTYSTFKTLLNYGDVENSATPWFLQKKLGRIFNLAGYQTFWIDAQDDLENNRSFALWSYPFTHRIWGNGPLDVPNATLDEWLVEAFNQRAKSKLASKNFILFHLFGSHATYTSRFPKDFAKFTPAQIPYRGLHVKNEQDKQIVADYVNSLYYTDHVLEEIFKLFKDKDAVIVYLSDHAQDIFESSDTYGHRCSDYGVEIPFVIYVSDLFKQKHPQKVQQLAQALNKPFMSDDLIHTLLPLAGIHTKDNLESKNLLSAKFDTRRKRVYCGNHVLKTQSPTAP</sequence>
<keyword evidence="10" id="KW-1185">Reference proteome</keyword>
<dbReference type="RefSeq" id="WP_013470048.1">
    <property type="nucleotide sequence ID" value="NC_014810.2"/>
</dbReference>
<feature type="transmembrane region" description="Helical" evidence="7">
    <location>
        <begin position="7"/>
        <end position="27"/>
    </location>
</feature>
<evidence type="ECO:0000256" key="2">
    <source>
        <dbReference type="ARBA" id="ARBA00022475"/>
    </source>
</evidence>
<evidence type="ECO:0000259" key="8">
    <source>
        <dbReference type="Pfam" id="PF00884"/>
    </source>
</evidence>
<dbReference type="GO" id="GO:0009244">
    <property type="term" value="P:lipopolysaccharide core region biosynthetic process"/>
    <property type="evidence" value="ECO:0007669"/>
    <property type="project" value="TreeGrafter"/>
</dbReference>
<dbReference type="InterPro" id="IPR058130">
    <property type="entry name" value="PEA_transf_C"/>
</dbReference>
<dbReference type="InterPro" id="IPR017850">
    <property type="entry name" value="Alkaline_phosphatase_core_sf"/>
</dbReference>
<dbReference type="STRING" id="936155.HFELIS_16440"/>
<feature type="transmembrane region" description="Helical" evidence="7">
    <location>
        <begin position="147"/>
        <end position="167"/>
    </location>
</feature>
<reference evidence="9 10" key="1">
    <citation type="journal article" date="2011" name="Genome Biol. Evol.">
        <title>Comparative whole genome sequence analysis of the carcinogenic bacterial model pathogen Helicobacter felis.</title>
        <authorList>
            <person name="Arnold I.C."/>
            <person name="Zigova Z."/>
            <person name="Holden M."/>
            <person name="Lawley T.D."/>
            <person name="Rad R."/>
            <person name="Dougan G."/>
            <person name="Falkow S."/>
            <person name="Bentley S.D."/>
            <person name="Muller A."/>
        </authorList>
    </citation>
    <scope>NUCLEOTIDE SEQUENCE [LARGE SCALE GENOMIC DNA]</scope>
    <source>
        <strain evidence="10">ATCC 49179 / CCUG 28539 / NCTC 12436 / CS1</strain>
    </source>
</reference>
<dbReference type="GO" id="GO:0016776">
    <property type="term" value="F:phosphotransferase activity, phosphate group as acceptor"/>
    <property type="evidence" value="ECO:0007669"/>
    <property type="project" value="TreeGrafter"/>
</dbReference>
<dbReference type="PANTHER" id="PTHR30443">
    <property type="entry name" value="INNER MEMBRANE PROTEIN"/>
    <property type="match status" value="1"/>
</dbReference>
<feature type="transmembrane region" description="Helical" evidence="7">
    <location>
        <begin position="33"/>
        <end position="55"/>
    </location>
</feature>
<evidence type="ECO:0000313" key="10">
    <source>
        <dbReference type="Proteomes" id="UP000007934"/>
    </source>
</evidence>
<keyword evidence="5 7" id="KW-1133">Transmembrane helix</keyword>
<dbReference type="EMBL" id="FQ670179">
    <property type="protein sequence ID" value="CBY83728.1"/>
    <property type="molecule type" value="Genomic_DNA"/>
</dbReference>
<dbReference type="CDD" id="cd16017">
    <property type="entry name" value="LptA"/>
    <property type="match status" value="1"/>
</dbReference>
<dbReference type="GO" id="GO:0005886">
    <property type="term" value="C:plasma membrane"/>
    <property type="evidence" value="ECO:0007669"/>
    <property type="project" value="UniProtKB-SubCell"/>
</dbReference>
<evidence type="ECO:0000256" key="4">
    <source>
        <dbReference type="ARBA" id="ARBA00022692"/>
    </source>
</evidence>
<gene>
    <name evidence="9" type="ordered locus">Hfelis_16440</name>
</gene>
<feature type="domain" description="Sulfatase N-terminal" evidence="8">
    <location>
        <begin position="227"/>
        <end position="520"/>
    </location>
</feature>
<dbReference type="Pfam" id="PF00884">
    <property type="entry name" value="Sulfatase"/>
    <property type="match status" value="1"/>
</dbReference>
<organism evidence="9 10">
    <name type="scientific">Helicobacter felis (strain ATCC 49179 / CCUG 28539 / NCTC 12436 / CS1)</name>
    <dbReference type="NCBI Taxonomy" id="936155"/>
    <lineage>
        <taxon>Bacteria</taxon>
        <taxon>Pseudomonadati</taxon>
        <taxon>Campylobacterota</taxon>
        <taxon>Epsilonproteobacteria</taxon>
        <taxon>Campylobacterales</taxon>
        <taxon>Helicobacteraceae</taxon>
        <taxon>Helicobacter</taxon>
    </lineage>
</organism>
<proteinExistence type="predicted"/>
<keyword evidence="3" id="KW-0808">Transferase</keyword>
<dbReference type="KEGG" id="hfe:HFELIS_16440"/>
<evidence type="ECO:0000256" key="7">
    <source>
        <dbReference type="SAM" id="Phobius"/>
    </source>
</evidence>
<comment type="subcellular location">
    <subcellularLocation>
        <location evidence="1">Cell membrane</location>
        <topology evidence="1">Multi-pass membrane protein</topology>
    </subcellularLocation>
</comment>
<dbReference type="InterPro" id="IPR000917">
    <property type="entry name" value="Sulfatase_N"/>
</dbReference>
<name>E7ABM3_HELFC</name>
<dbReference type="GeneID" id="36134752"/>
<dbReference type="Proteomes" id="UP000007934">
    <property type="component" value="Chromosome"/>
</dbReference>
<accession>E7ABM3</accession>
<evidence type="ECO:0000256" key="5">
    <source>
        <dbReference type="ARBA" id="ARBA00022989"/>
    </source>
</evidence>
<dbReference type="Gene3D" id="3.40.720.10">
    <property type="entry name" value="Alkaline Phosphatase, subunit A"/>
    <property type="match status" value="1"/>
</dbReference>
<keyword evidence="2" id="KW-1003">Cell membrane</keyword>
<protein>
    <submittedName>
        <fullName evidence="9">Sulfatase domain-containing protein</fullName>
    </submittedName>
</protein>